<dbReference type="GO" id="GO:0045892">
    <property type="term" value="P:negative regulation of DNA-templated transcription"/>
    <property type="evidence" value="ECO:0007669"/>
    <property type="project" value="TreeGrafter"/>
</dbReference>
<sequence>MSDLESVSVAISPKEKYREYLATQRLRMTRERSIIVEEVFASHEHFDADQLIQRLDQRSDGKRVSRSTVYRSIKQLEDAGLIRKVARQDDRDLYEHDYGYPQHDHLICKKCGELTEFHNEQIKEILETVAREFGFRIESHRLEAHGLCKNCCRRPQDRPSKLNLI</sequence>
<dbReference type="PANTHER" id="PTHR33202:SF2">
    <property type="entry name" value="FERRIC UPTAKE REGULATION PROTEIN"/>
    <property type="match status" value="1"/>
</dbReference>
<dbReference type="Gene3D" id="1.10.10.10">
    <property type="entry name" value="Winged helix-like DNA-binding domain superfamily/Winged helix DNA-binding domain"/>
    <property type="match status" value="1"/>
</dbReference>
<keyword evidence="11" id="KW-0804">Transcription</keyword>
<evidence type="ECO:0000256" key="11">
    <source>
        <dbReference type="ARBA" id="ARBA00023163"/>
    </source>
</evidence>
<feature type="binding site" evidence="12">
    <location>
        <position position="148"/>
    </location>
    <ligand>
        <name>Zn(2+)</name>
        <dbReference type="ChEBI" id="CHEBI:29105"/>
    </ligand>
</feature>
<keyword evidence="6" id="KW-0678">Repressor</keyword>
<feature type="binding site" evidence="13">
    <location>
        <position position="140"/>
    </location>
    <ligand>
        <name>Fe cation</name>
        <dbReference type="ChEBI" id="CHEBI:24875"/>
    </ligand>
</feature>
<gene>
    <name evidence="14" type="primary">fur</name>
    <name evidence="14" type="ORF">KOR42_07130</name>
</gene>
<evidence type="ECO:0000256" key="9">
    <source>
        <dbReference type="ARBA" id="ARBA00023015"/>
    </source>
</evidence>
<dbReference type="RefSeq" id="WP_146507194.1">
    <property type="nucleotide sequence ID" value="NZ_SIHI01000001.1"/>
</dbReference>
<dbReference type="InterPro" id="IPR036390">
    <property type="entry name" value="WH_DNA-bd_sf"/>
</dbReference>
<keyword evidence="8 12" id="KW-0862">Zinc</keyword>
<dbReference type="AlphaFoldDB" id="A0A5C5X534"/>
<organism evidence="14 15">
    <name type="scientific">Thalassoglobus neptunius</name>
    <dbReference type="NCBI Taxonomy" id="1938619"/>
    <lineage>
        <taxon>Bacteria</taxon>
        <taxon>Pseudomonadati</taxon>
        <taxon>Planctomycetota</taxon>
        <taxon>Planctomycetia</taxon>
        <taxon>Planctomycetales</taxon>
        <taxon>Planctomycetaceae</taxon>
        <taxon>Thalassoglobus</taxon>
    </lineage>
</organism>
<name>A0A5C5X534_9PLAN</name>
<dbReference type="GO" id="GO:0000976">
    <property type="term" value="F:transcription cis-regulatory region binding"/>
    <property type="evidence" value="ECO:0007669"/>
    <property type="project" value="TreeGrafter"/>
</dbReference>
<dbReference type="Pfam" id="PF01475">
    <property type="entry name" value="FUR"/>
    <property type="match status" value="1"/>
</dbReference>
<comment type="cofactor">
    <cofactor evidence="12">
        <name>Zn(2+)</name>
        <dbReference type="ChEBI" id="CHEBI:29105"/>
    </cofactor>
    <text evidence="12">Binds 1 zinc ion per subunit.</text>
</comment>
<dbReference type="OrthoDB" id="8659436at2"/>
<accession>A0A5C5X534</accession>
<dbReference type="GO" id="GO:0005829">
    <property type="term" value="C:cytosol"/>
    <property type="evidence" value="ECO:0007669"/>
    <property type="project" value="TreeGrafter"/>
</dbReference>
<dbReference type="InterPro" id="IPR036388">
    <property type="entry name" value="WH-like_DNA-bd_sf"/>
</dbReference>
<evidence type="ECO:0000313" key="15">
    <source>
        <dbReference type="Proteomes" id="UP000317243"/>
    </source>
</evidence>
<feature type="binding site" evidence="13">
    <location>
        <position position="104"/>
    </location>
    <ligand>
        <name>Fe cation</name>
        <dbReference type="ChEBI" id="CHEBI:24875"/>
    </ligand>
</feature>
<keyword evidence="15" id="KW-1185">Reference proteome</keyword>
<evidence type="ECO:0000256" key="12">
    <source>
        <dbReference type="PIRSR" id="PIRSR602481-1"/>
    </source>
</evidence>
<keyword evidence="5" id="KW-0963">Cytoplasm</keyword>
<dbReference type="GO" id="GO:0003700">
    <property type="term" value="F:DNA-binding transcription factor activity"/>
    <property type="evidence" value="ECO:0007669"/>
    <property type="project" value="InterPro"/>
</dbReference>
<feature type="binding site" evidence="12">
    <location>
        <position position="151"/>
    </location>
    <ligand>
        <name>Zn(2+)</name>
        <dbReference type="ChEBI" id="CHEBI:29105"/>
    </ligand>
</feature>
<dbReference type="CDD" id="cd07153">
    <property type="entry name" value="Fur_like"/>
    <property type="match status" value="1"/>
</dbReference>
<comment type="caution">
    <text evidence="14">The sequence shown here is derived from an EMBL/GenBank/DDBJ whole genome shotgun (WGS) entry which is preliminary data.</text>
</comment>
<keyword evidence="10" id="KW-0238">DNA-binding</keyword>
<evidence type="ECO:0000256" key="13">
    <source>
        <dbReference type="PIRSR" id="PIRSR602481-2"/>
    </source>
</evidence>
<evidence type="ECO:0000256" key="7">
    <source>
        <dbReference type="ARBA" id="ARBA00022723"/>
    </source>
</evidence>
<dbReference type="Gene3D" id="3.30.1490.190">
    <property type="match status" value="1"/>
</dbReference>
<dbReference type="InterPro" id="IPR002481">
    <property type="entry name" value="FUR"/>
</dbReference>
<proteinExistence type="inferred from homology"/>
<comment type="cofactor">
    <cofactor evidence="13">
        <name>Mn(2+)</name>
        <dbReference type="ChEBI" id="CHEBI:29035"/>
    </cofactor>
    <cofactor evidence="13">
        <name>Fe(2+)</name>
        <dbReference type="ChEBI" id="CHEBI:29033"/>
    </cofactor>
    <text evidence="13">Binds 1 Mn(2+) or Fe(2+) ion per subunit.</text>
</comment>
<evidence type="ECO:0000256" key="5">
    <source>
        <dbReference type="ARBA" id="ARBA00022490"/>
    </source>
</evidence>
<comment type="subcellular location">
    <subcellularLocation>
        <location evidence="1">Cytoplasm</location>
    </subcellularLocation>
</comment>
<feature type="binding site" evidence="12">
    <location>
        <position position="108"/>
    </location>
    <ligand>
        <name>Zn(2+)</name>
        <dbReference type="ChEBI" id="CHEBI:29105"/>
    </ligand>
</feature>
<keyword evidence="9" id="KW-0805">Transcription regulation</keyword>
<feature type="binding site" evidence="12">
    <location>
        <position position="111"/>
    </location>
    <ligand>
        <name>Zn(2+)</name>
        <dbReference type="ChEBI" id="CHEBI:29105"/>
    </ligand>
</feature>
<dbReference type="SUPFAM" id="SSF46785">
    <property type="entry name" value="Winged helix' DNA-binding domain"/>
    <property type="match status" value="1"/>
</dbReference>
<evidence type="ECO:0000256" key="10">
    <source>
        <dbReference type="ARBA" id="ARBA00023125"/>
    </source>
</evidence>
<dbReference type="InterPro" id="IPR043135">
    <property type="entry name" value="Fur_C"/>
</dbReference>
<evidence type="ECO:0000313" key="14">
    <source>
        <dbReference type="EMBL" id="TWT57353.1"/>
    </source>
</evidence>
<dbReference type="GO" id="GO:1900376">
    <property type="term" value="P:regulation of secondary metabolite biosynthetic process"/>
    <property type="evidence" value="ECO:0007669"/>
    <property type="project" value="TreeGrafter"/>
</dbReference>
<reference evidence="14 15" key="1">
    <citation type="submission" date="2019-02" db="EMBL/GenBank/DDBJ databases">
        <title>Deep-cultivation of Planctomycetes and their phenomic and genomic characterization uncovers novel biology.</title>
        <authorList>
            <person name="Wiegand S."/>
            <person name="Jogler M."/>
            <person name="Boedeker C."/>
            <person name="Pinto D."/>
            <person name="Vollmers J."/>
            <person name="Rivas-Marin E."/>
            <person name="Kohn T."/>
            <person name="Peeters S.H."/>
            <person name="Heuer A."/>
            <person name="Rast P."/>
            <person name="Oberbeckmann S."/>
            <person name="Bunk B."/>
            <person name="Jeske O."/>
            <person name="Meyerdierks A."/>
            <person name="Storesund J.E."/>
            <person name="Kallscheuer N."/>
            <person name="Luecker S."/>
            <person name="Lage O.M."/>
            <person name="Pohl T."/>
            <person name="Merkel B.J."/>
            <person name="Hornburger P."/>
            <person name="Mueller R.-W."/>
            <person name="Bruemmer F."/>
            <person name="Labrenz M."/>
            <person name="Spormann A.M."/>
            <person name="Op Den Camp H."/>
            <person name="Overmann J."/>
            <person name="Amann R."/>
            <person name="Jetten M.S.M."/>
            <person name="Mascher T."/>
            <person name="Medema M.H."/>
            <person name="Devos D.P."/>
            <person name="Kaster A.-K."/>
            <person name="Ovreas L."/>
            <person name="Rohde M."/>
            <person name="Galperin M.Y."/>
            <person name="Jogler C."/>
        </authorList>
    </citation>
    <scope>NUCLEOTIDE SEQUENCE [LARGE SCALE GENOMIC DNA]</scope>
    <source>
        <strain evidence="14 15">KOR42</strain>
    </source>
</reference>
<dbReference type="GO" id="GO:0008270">
    <property type="term" value="F:zinc ion binding"/>
    <property type="evidence" value="ECO:0007669"/>
    <property type="project" value="TreeGrafter"/>
</dbReference>
<evidence type="ECO:0000256" key="4">
    <source>
        <dbReference type="ARBA" id="ARBA00020910"/>
    </source>
</evidence>
<comment type="subunit">
    <text evidence="3">Homodimer.</text>
</comment>
<evidence type="ECO:0000256" key="8">
    <source>
        <dbReference type="ARBA" id="ARBA00022833"/>
    </source>
</evidence>
<dbReference type="PANTHER" id="PTHR33202">
    <property type="entry name" value="ZINC UPTAKE REGULATION PROTEIN"/>
    <property type="match status" value="1"/>
</dbReference>
<dbReference type="Proteomes" id="UP000317243">
    <property type="component" value="Unassembled WGS sequence"/>
</dbReference>
<keyword evidence="13" id="KW-0408">Iron</keyword>
<evidence type="ECO:0000256" key="1">
    <source>
        <dbReference type="ARBA" id="ARBA00004496"/>
    </source>
</evidence>
<evidence type="ECO:0000256" key="3">
    <source>
        <dbReference type="ARBA" id="ARBA00011738"/>
    </source>
</evidence>
<dbReference type="EMBL" id="SIHI01000001">
    <property type="protein sequence ID" value="TWT57353.1"/>
    <property type="molecule type" value="Genomic_DNA"/>
</dbReference>
<evidence type="ECO:0000256" key="6">
    <source>
        <dbReference type="ARBA" id="ARBA00022491"/>
    </source>
</evidence>
<keyword evidence="7 12" id="KW-0479">Metal-binding</keyword>
<protein>
    <recommendedName>
        <fullName evidence="4">Ferric uptake regulation protein</fullName>
    </recommendedName>
</protein>
<evidence type="ECO:0000256" key="2">
    <source>
        <dbReference type="ARBA" id="ARBA00007957"/>
    </source>
</evidence>
<comment type="similarity">
    <text evidence="2">Belongs to the Fur family.</text>
</comment>